<name>A0A851H9H2_9MOLU</name>
<dbReference type="AlphaFoldDB" id="A0A851H9H2"/>
<protein>
    <submittedName>
        <fullName evidence="2">DUF4065 domain-containing protein</fullName>
    </submittedName>
</protein>
<dbReference type="EMBL" id="JABUOH010000019">
    <property type="protein sequence ID" value="NWN45582.1"/>
    <property type="molecule type" value="Genomic_DNA"/>
</dbReference>
<comment type="caution">
    <text evidence="2">The sequence shown here is derived from an EMBL/GenBank/DDBJ whole genome shotgun (WGS) entry which is preliminary data.</text>
</comment>
<dbReference type="Proteomes" id="UP000568109">
    <property type="component" value="Unassembled WGS sequence"/>
</dbReference>
<dbReference type="InterPro" id="IPR025272">
    <property type="entry name" value="SocA_Panacea"/>
</dbReference>
<evidence type="ECO:0000313" key="2">
    <source>
        <dbReference type="EMBL" id="NWN45582.1"/>
    </source>
</evidence>
<sequence length="159" mass="18902">METQNNHPLHVLDIAQYLIKHQNKNDYTNMKLQKLVFLAYSKYCIDNEKNSLFFNDFQAWAHGPVSLELYRHTMKYDQPFPKDFQLTDQNPDLLLDEKQKETLQYILKKYGRKTTAKLVEITHQNGSPWDLSYFSVDWDLNRISNETIVLSYANLKKPL</sequence>
<gene>
    <name evidence="2" type="ORF">HR065_00585</name>
</gene>
<accession>A0A851H9H2</accession>
<evidence type="ECO:0000259" key="1">
    <source>
        <dbReference type="Pfam" id="PF13274"/>
    </source>
</evidence>
<organism evidence="2 3">
    <name type="scientific">Candidatus Phytoplasma pruni</name>
    <dbReference type="NCBI Taxonomy" id="479893"/>
    <lineage>
        <taxon>Bacteria</taxon>
        <taxon>Bacillati</taxon>
        <taxon>Mycoplasmatota</taxon>
        <taxon>Mollicutes</taxon>
        <taxon>Acholeplasmatales</taxon>
        <taxon>Acholeplasmataceae</taxon>
        <taxon>Candidatus Phytoplasma</taxon>
        <taxon>16SrIII (X-disease group)</taxon>
    </lineage>
</organism>
<proteinExistence type="predicted"/>
<evidence type="ECO:0000313" key="3">
    <source>
        <dbReference type="Proteomes" id="UP000568109"/>
    </source>
</evidence>
<reference evidence="2 3" key="1">
    <citation type="submission" date="2020-06" db="EMBL/GenBank/DDBJ databases">
        <title>Draft genome sequence of Candidatus Phytoplasma pruni (X-disease group, subgroup 16SrIII-B) strain ChTDIII from Argentina.</title>
        <authorList>
            <person name="Fernandez F.D."/>
            <person name="Zuebert C."/>
            <person name="Huettel B."/>
            <person name="Kube M."/>
            <person name="Conci L.R."/>
        </authorList>
    </citation>
    <scope>NUCLEOTIDE SEQUENCE [LARGE SCALE GENOMIC DNA]</scope>
    <source>
        <strain evidence="2 3">ChTDIII</strain>
    </source>
</reference>
<dbReference type="RefSeq" id="WP_178733983.1">
    <property type="nucleotide sequence ID" value="NZ_JABUOH010000019.1"/>
</dbReference>
<keyword evidence="3" id="KW-1185">Reference proteome</keyword>
<dbReference type="Pfam" id="PF13274">
    <property type="entry name" value="SocA_Panacea"/>
    <property type="match status" value="1"/>
</dbReference>
<feature type="domain" description="Antitoxin SocA-like Panacea" evidence="1">
    <location>
        <begin position="32"/>
        <end position="129"/>
    </location>
</feature>